<evidence type="ECO:0000256" key="2">
    <source>
        <dbReference type="ARBA" id="ARBA00022475"/>
    </source>
</evidence>
<evidence type="ECO:0000256" key="5">
    <source>
        <dbReference type="ARBA" id="ARBA00023136"/>
    </source>
</evidence>
<comment type="subcellular location">
    <subcellularLocation>
        <location evidence="1">Cell membrane</location>
        <topology evidence="1">Multi-pass membrane protein</topology>
    </subcellularLocation>
</comment>
<dbReference type="EMBL" id="JACIDT010000001">
    <property type="protein sequence ID" value="MBB3924365.1"/>
    <property type="molecule type" value="Genomic_DNA"/>
</dbReference>
<proteinExistence type="predicted"/>
<gene>
    <name evidence="7" type="ORF">GGR43_000059</name>
</gene>
<accession>A0A7W6BCJ0</accession>
<evidence type="ECO:0000256" key="6">
    <source>
        <dbReference type="SAM" id="Phobius"/>
    </source>
</evidence>
<evidence type="ECO:0000256" key="1">
    <source>
        <dbReference type="ARBA" id="ARBA00004651"/>
    </source>
</evidence>
<reference evidence="7 8" key="1">
    <citation type="submission" date="2020-08" db="EMBL/GenBank/DDBJ databases">
        <title>Genomic Encyclopedia of Type Strains, Phase IV (KMG-IV): sequencing the most valuable type-strain genomes for metagenomic binning, comparative biology and taxonomic classification.</title>
        <authorList>
            <person name="Goeker M."/>
        </authorList>
    </citation>
    <scope>NUCLEOTIDE SEQUENCE [LARGE SCALE GENOMIC DNA]</scope>
    <source>
        <strain evidence="7 8">DSM 26189</strain>
    </source>
</reference>
<keyword evidence="5 6" id="KW-0472">Membrane</keyword>
<feature type="transmembrane region" description="Helical" evidence="6">
    <location>
        <begin position="56"/>
        <end position="78"/>
    </location>
</feature>
<evidence type="ECO:0000256" key="4">
    <source>
        <dbReference type="ARBA" id="ARBA00022989"/>
    </source>
</evidence>
<dbReference type="PIRSF" id="PIRSF035875">
    <property type="entry name" value="RNase_BN"/>
    <property type="match status" value="1"/>
</dbReference>
<feature type="transmembrane region" description="Helical" evidence="6">
    <location>
        <begin position="271"/>
        <end position="293"/>
    </location>
</feature>
<dbReference type="AlphaFoldDB" id="A0A7W6BCJ0"/>
<dbReference type="InterPro" id="IPR017039">
    <property type="entry name" value="Virul_fac_BrkB"/>
</dbReference>
<feature type="transmembrane region" description="Helical" evidence="6">
    <location>
        <begin position="85"/>
        <end position="107"/>
    </location>
</feature>
<dbReference type="PANTHER" id="PTHR30213:SF0">
    <property type="entry name" value="UPF0761 MEMBRANE PROTEIN YIHY"/>
    <property type="match status" value="1"/>
</dbReference>
<keyword evidence="8" id="KW-1185">Reference proteome</keyword>
<dbReference type="RefSeq" id="WP_188069950.1">
    <property type="nucleotide sequence ID" value="NZ_BSPS01000067.1"/>
</dbReference>
<keyword evidence="2" id="KW-1003">Cell membrane</keyword>
<evidence type="ECO:0000313" key="7">
    <source>
        <dbReference type="EMBL" id="MBB3924365.1"/>
    </source>
</evidence>
<name>A0A7W6BCJ0_9SPHN</name>
<feature type="transmembrane region" description="Helical" evidence="6">
    <location>
        <begin position="159"/>
        <end position="182"/>
    </location>
</feature>
<feature type="transmembrane region" description="Helical" evidence="6">
    <location>
        <begin position="238"/>
        <end position="259"/>
    </location>
</feature>
<evidence type="ECO:0000256" key="3">
    <source>
        <dbReference type="ARBA" id="ARBA00022692"/>
    </source>
</evidence>
<keyword evidence="4 6" id="KW-1133">Transmembrane helix</keyword>
<dbReference type="Proteomes" id="UP000571950">
    <property type="component" value="Unassembled WGS sequence"/>
</dbReference>
<organism evidence="7 8">
    <name type="scientific">Sphingobium jiangsuense</name>
    <dbReference type="NCBI Taxonomy" id="870476"/>
    <lineage>
        <taxon>Bacteria</taxon>
        <taxon>Pseudomonadati</taxon>
        <taxon>Pseudomonadota</taxon>
        <taxon>Alphaproteobacteria</taxon>
        <taxon>Sphingomonadales</taxon>
        <taxon>Sphingomonadaceae</taxon>
        <taxon>Sphingobium</taxon>
    </lineage>
</organism>
<dbReference type="Pfam" id="PF03631">
    <property type="entry name" value="Virul_fac_BrkB"/>
    <property type="match status" value="1"/>
</dbReference>
<feature type="transmembrane region" description="Helical" evidence="6">
    <location>
        <begin position="202"/>
        <end position="226"/>
    </location>
</feature>
<feature type="transmembrane region" description="Helical" evidence="6">
    <location>
        <begin position="119"/>
        <end position="138"/>
    </location>
</feature>
<keyword evidence="3 6" id="KW-0812">Transmembrane</keyword>
<dbReference type="NCBIfam" id="TIGR00765">
    <property type="entry name" value="yihY_not_rbn"/>
    <property type="match status" value="1"/>
</dbReference>
<dbReference type="PANTHER" id="PTHR30213">
    <property type="entry name" value="INNER MEMBRANE PROTEIN YHJD"/>
    <property type="match status" value="1"/>
</dbReference>
<sequence length="315" mass="34537">MDRSPLTPEARRKLGFVRLPWRDAAGRTRCFAYVWEVTKRVAIGVYNDGFIHAGNLAYLSLLSLFPFFIVAASIASILGRTQDGIAAVNAFLMTVPTNVADVLRGPIEAVISARTGSGILWLGLLVALWSTASLIETIRDILRRAYGTQSGTPFWKHRLRAIGLIVASVLLTMLAFSAQVALTGADEFLTRILPFADNAIAIVKATKLVPLVILTMALYGLFYSLTPSRYRGRQFPKWPGAILTALWWYGTLLLLPWVLSHLASYDLTYGSLAGVMVTLIFFFLVGLGVVIGAELNAALTEFPQEAEPEHNNHKG</sequence>
<protein>
    <submittedName>
        <fullName evidence="7">Membrane protein</fullName>
    </submittedName>
</protein>
<evidence type="ECO:0000313" key="8">
    <source>
        <dbReference type="Proteomes" id="UP000571950"/>
    </source>
</evidence>
<comment type="caution">
    <text evidence="7">The sequence shown here is derived from an EMBL/GenBank/DDBJ whole genome shotgun (WGS) entry which is preliminary data.</text>
</comment>
<dbReference type="GO" id="GO:0005886">
    <property type="term" value="C:plasma membrane"/>
    <property type="evidence" value="ECO:0007669"/>
    <property type="project" value="UniProtKB-SubCell"/>
</dbReference>